<protein>
    <submittedName>
        <fullName evidence="1">Uncharacterized protein</fullName>
    </submittedName>
</protein>
<evidence type="ECO:0000313" key="1">
    <source>
        <dbReference type="EMBL" id="RPB00349.1"/>
    </source>
</evidence>
<organism evidence="1 2">
    <name type="scientific">Choiromyces venosus 120613-1</name>
    <dbReference type="NCBI Taxonomy" id="1336337"/>
    <lineage>
        <taxon>Eukaryota</taxon>
        <taxon>Fungi</taxon>
        <taxon>Dikarya</taxon>
        <taxon>Ascomycota</taxon>
        <taxon>Pezizomycotina</taxon>
        <taxon>Pezizomycetes</taxon>
        <taxon>Pezizales</taxon>
        <taxon>Tuberaceae</taxon>
        <taxon>Choiromyces</taxon>
    </lineage>
</organism>
<keyword evidence="2" id="KW-1185">Reference proteome</keyword>
<evidence type="ECO:0000313" key="2">
    <source>
        <dbReference type="Proteomes" id="UP000276215"/>
    </source>
</evidence>
<dbReference type="Proteomes" id="UP000276215">
    <property type="component" value="Unassembled WGS sequence"/>
</dbReference>
<dbReference type="AlphaFoldDB" id="A0A3N4JTJ8"/>
<accession>A0A3N4JTJ8</accession>
<reference evidence="1 2" key="1">
    <citation type="journal article" date="2018" name="Nat. Ecol. Evol.">
        <title>Pezizomycetes genomes reveal the molecular basis of ectomycorrhizal truffle lifestyle.</title>
        <authorList>
            <person name="Murat C."/>
            <person name="Payen T."/>
            <person name="Noel B."/>
            <person name="Kuo A."/>
            <person name="Morin E."/>
            <person name="Chen J."/>
            <person name="Kohler A."/>
            <person name="Krizsan K."/>
            <person name="Balestrini R."/>
            <person name="Da Silva C."/>
            <person name="Montanini B."/>
            <person name="Hainaut M."/>
            <person name="Levati E."/>
            <person name="Barry K.W."/>
            <person name="Belfiori B."/>
            <person name="Cichocki N."/>
            <person name="Clum A."/>
            <person name="Dockter R.B."/>
            <person name="Fauchery L."/>
            <person name="Guy J."/>
            <person name="Iotti M."/>
            <person name="Le Tacon F."/>
            <person name="Lindquist E.A."/>
            <person name="Lipzen A."/>
            <person name="Malagnac F."/>
            <person name="Mello A."/>
            <person name="Molinier V."/>
            <person name="Miyauchi S."/>
            <person name="Poulain J."/>
            <person name="Riccioni C."/>
            <person name="Rubini A."/>
            <person name="Sitrit Y."/>
            <person name="Splivallo R."/>
            <person name="Traeger S."/>
            <person name="Wang M."/>
            <person name="Zifcakova L."/>
            <person name="Wipf D."/>
            <person name="Zambonelli A."/>
            <person name="Paolocci F."/>
            <person name="Nowrousian M."/>
            <person name="Ottonello S."/>
            <person name="Baldrian P."/>
            <person name="Spatafora J.W."/>
            <person name="Henrissat B."/>
            <person name="Nagy L.G."/>
            <person name="Aury J.M."/>
            <person name="Wincker P."/>
            <person name="Grigoriev I.V."/>
            <person name="Bonfante P."/>
            <person name="Martin F.M."/>
        </authorList>
    </citation>
    <scope>NUCLEOTIDE SEQUENCE [LARGE SCALE GENOMIC DNA]</scope>
    <source>
        <strain evidence="1 2">120613-1</strain>
    </source>
</reference>
<sequence length="205" mass="22612">MTDSKREGEKKMVCTVLGVGEKSAELLAVFTTVVNTAKSSPDLPFTPNTPTTYSVRKPKHAPVFVCSLRFKIGSIQHSRKMEKPLHDSKSLRDTRSGFLIASSHLIEMILTVEKALFLQVNIKQCNIISRTSDFDHVSSMVTACWIARTPTADRNRALREILALIQLHLGSDSGAHFGLLALLPAYDSVIPDAESLPCPKKIIQI</sequence>
<name>A0A3N4JTJ8_9PEZI</name>
<gene>
    <name evidence="1" type="ORF">L873DRAFT_808557</name>
</gene>
<proteinExistence type="predicted"/>
<dbReference type="EMBL" id="ML120380">
    <property type="protein sequence ID" value="RPB00349.1"/>
    <property type="molecule type" value="Genomic_DNA"/>
</dbReference>